<dbReference type="Proteomes" id="UP000033140">
    <property type="component" value="Unassembled WGS sequence"/>
</dbReference>
<feature type="compositionally biased region" description="Polar residues" evidence="1">
    <location>
        <begin position="407"/>
        <end position="417"/>
    </location>
</feature>
<gene>
    <name evidence="3" type="ORF">G7K_5748-t1</name>
</gene>
<feature type="region of interest" description="Disordered" evidence="1">
    <location>
        <begin position="187"/>
        <end position="244"/>
    </location>
</feature>
<protein>
    <recommendedName>
        <fullName evidence="2">DUF6697 domain-containing protein</fullName>
    </recommendedName>
</protein>
<dbReference type="Pfam" id="PF20411">
    <property type="entry name" value="DUF6697"/>
    <property type="match status" value="1"/>
</dbReference>
<dbReference type="EMBL" id="BACD03000050">
    <property type="protein sequence ID" value="GAO51655.1"/>
    <property type="molecule type" value="Genomic_DNA"/>
</dbReference>
<comment type="caution">
    <text evidence="3">The sequence shown here is derived from an EMBL/GenBank/DDBJ whole genome shotgun (WGS) entry which is preliminary data.</text>
</comment>
<feature type="region of interest" description="Disordered" evidence="1">
    <location>
        <begin position="407"/>
        <end position="436"/>
    </location>
</feature>
<reference evidence="3 4" key="2">
    <citation type="journal article" date="2014" name="J. Gen. Appl. Microbiol.">
        <title>The early diverging ascomycetous budding yeast Saitoella complicata has three histone deacetylases belonging to the Clr6, Hos2, and Rpd3 lineages.</title>
        <authorList>
            <person name="Nishida H."/>
            <person name="Matsumoto T."/>
            <person name="Kondo S."/>
            <person name="Hamamoto M."/>
            <person name="Yoshikawa H."/>
        </authorList>
    </citation>
    <scope>NUCLEOTIDE SEQUENCE [LARGE SCALE GENOMIC DNA]</scope>
    <source>
        <strain evidence="3 4">NRRL Y-17804</strain>
    </source>
</reference>
<proteinExistence type="predicted"/>
<evidence type="ECO:0000313" key="3">
    <source>
        <dbReference type="EMBL" id="GAO51655.1"/>
    </source>
</evidence>
<dbReference type="AlphaFoldDB" id="A0A0E9NQF2"/>
<feature type="domain" description="DUF6697" evidence="2">
    <location>
        <begin position="268"/>
        <end position="403"/>
    </location>
</feature>
<sequence length="466" mass="52244">MSSRLQVLVNVGPDRPQTFQHGSLRRVLGGSDSSFTPDYRRVRTMKQVAVDRYVVLSSVWKTGPQIPKTAGDHGIVVDLFNRQPFHDEPLSLSCAHHANKDLLLWRVHHDVQGIPWPYMAMAAAQDPCSMNVTSRATKSRFPKGLSRAQLHERFLNGTYRLRWRELKCVGYRMDVYHALCGIYGDTPPPGSDEGTPERPANADSDETDLSDTATNDARPMTAGSSVLESPERTSEESLEGTPASSINGIELFSRDVISTKAIGGSPKRSRWNPNRSARAGEDGTMLNGFADPSFFEKVMPLFCKRRATTYEYCGQYRFKHGGETSIFRDLAQAEQDMWIDNILHYRNKLMFHHDPLRTGNLIMPTSETAAEARDKLLDGTYRLRWRKLEFVQYKQDLYEKLCRAKGSASSGADANGTTEERVSPATATEEGRNNASDDDVVFLAEVTGYAVVKDEDRFDPSDGLYN</sequence>
<evidence type="ECO:0000259" key="2">
    <source>
        <dbReference type="Pfam" id="PF20411"/>
    </source>
</evidence>
<reference evidence="3 4" key="1">
    <citation type="journal article" date="2011" name="J. Gen. Appl. Microbiol.">
        <title>Draft genome sequencing of the enigmatic yeast Saitoella complicata.</title>
        <authorList>
            <person name="Nishida H."/>
            <person name="Hamamoto M."/>
            <person name="Sugiyama J."/>
        </authorList>
    </citation>
    <scope>NUCLEOTIDE SEQUENCE [LARGE SCALE GENOMIC DNA]</scope>
    <source>
        <strain evidence="3 4">NRRL Y-17804</strain>
    </source>
</reference>
<evidence type="ECO:0000313" key="4">
    <source>
        <dbReference type="Proteomes" id="UP000033140"/>
    </source>
</evidence>
<reference evidence="3 4" key="3">
    <citation type="journal article" date="2015" name="Genome Announc.">
        <title>Draft Genome Sequence of the Archiascomycetous Yeast Saitoella complicata.</title>
        <authorList>
            <person name="Yamauchi K."/>
            <person name="Kondo S."/>
            <person name="Hamamoto M."/>
            <person name="Takahashi Y."/>
            <person name="Ogura Y."/>
            <person name="Hayashi T."/>
            <person name="Nishida H."/>
        </authorList>
    </citation>
    <scope>NUCLEOTIDE SEQUENCE [LARGE SCALE GENOMIC DNA]</scope>
    <source>
        <strain evidence="3 4">NRRL Y-17804</strain>
    </source>
</reference>
<dbReference type="InterPro" id="IPR046520">
    <property type="entry name" value="DUF6697"/>
</dbReference>
<accession>A0A0E9NQF2</accession>
<organism evidence="3 4">
    <name type="scientific">Saitoella complicata (strain BCRC 22490 / CBS 7301 / JCM 7358 / NBRC 10748 / NRRL Y-17804)</name>
    <dbReference type="NCBI Taxonomy" id="698492"/>
    <lineage>
        <taxon>Eukaryota</taxon>
        <taxon>Fungi</taxon>
        <taxon>Dikarya</taxon>
        <taxon>Ascomycota</taxon>
        <taxon>Taphrinomycotina</taxon>
        <taxon>Taphrinomycotina incertae sedis</taxon>
        <taxon>Saitoella</taxon>
    </lineage>
</organism>
<evidence type="ECO:0000256" key="1">
    <source>
        <dbReference type="SAM" id="MobiDB-lite"/>
    </source>
</evidence>
<name>A0A0E9NQF2_SAICN</name>
<keyword evidence="4" id="KW-1185">Reference proteome</keyword>